<evidence type="ECO:0000313" key="3">
    <source>
        <dbReference type="Proteomes" id="UP000037267"/>
    </source>
</evidence>
<keyword evidence="1" id="KW-0812">Transmembrane</keyword>
<dbReference type="AlphaFoldDB" id="A0A0L0W9S4"/>
<dbReference type="Pfam" id="PF12730">
    <property type="entry name" value="ABC2_membrane_4"/>
    <property type="match status" value="1"/>
</dbReference>
<dbReference type="EMBL" id="LGSS01000009">
    <property type="protein sequence ID" value="KNF08202.1"/>
    <property type="molecule type" value="Genomic_DNA"/>
</dbReference>
<protein>
    <submittedName>
        <fullName evidence="2">ABC-2 family transporter protein</fullName>
    </submittedName>
</protein>
<dbReference type="PANTHER" id="PTHR37305">
    <property type="entry name" value="INTEGRAL MEMBRANE PROTEIN-RELATED"/>
    <property type="match status" value="1"/>
</dbReference>
<proteinExistence type="predicted"/>
<accession>A0A0L0W9S4</accession>
<feature type="transmembrane region" description="Helical" evidence="1">
    <location>
        <begin position="185"/>
        <end position="204"/>
    </location>
</feature>
<keyword evidence="3" id="KW-1185">Reference proteome</keyword>
<evidence type="ECO:0000313" key="2">
    <source>
        <dbReference type="EMBL" id="KNF08202.1"/>
    </source>
</evidence>
<gene>
    <name evidence="2" type="ORF">CLPU_9c00980</name>
</gene>
<keyword evidence="1" id="KW-0472">Membrane</keyword>
<keyword evidence="1" id="KW-1133">Transmembrane helix</keyword>
<dbReference type="STRING" id="1503.CLPU_9c00980"/>
<feature type="transmembrane region" description="Helical" evidence="1">
    <location>
        <begin position="224"/>
        <end position="241"/>
    </location>
</feature>
<reference evidence="3" key="1">
    <citation type="submission" date="2015-07" db="EMBL/GenBank/DDBJ databases">
        <title>Draft genome sequence of the purine-degrading Gottschalkia purinilyticum DSM 1384 (formerly Clostridium purinilyticum).</title>
        <authorList>
            <person name="Poehlein A."/>
            <person name="Schiel-Bengelsdorf B."/>
            <person name="Bengelsdorf F.R."/>
            <person name="Daniel R."/>
            <person name="Duerre P."/>
        </authorList>
    </citation>
    <scope>NUCLEOTIDE SEQUENCE [LARGE SCALE GENOMIC DNA]</scope>
    <source>
        <strain evidence="3">DSM 1384</strain>
    </source>
</reference>
<name>A0A0L0W9S4_GOTPU</name>
<dbReference type="Proteomes" id="UP000037267">
    <property type="component" value="Unassembled WGS sequence"/>
</dbReference>
<dbReference type="RefSeq" id="WP_050355566.1">
    <property type="nucleotide sequence ID" value="NZ_LGSS01000009.1"/>
</dbReference>
<comment type="caution">
    <text evidence="2">The sequence shown here is derived from an EMBL/GenBank/DDBJ whole genome shotgun (WGS) entry which is preliminary data.</text>
</comment>
<evidence type="ECO:0000256" key="1">
    <source>
        <dbReference type="SAM" id="Phobius"/>
    </source>
</evidence>
<dbReference type="OrthoDB" id="3190532at2"/>
<feature type="transmembrane region" description="Helical" evidence="1">
    <location>
        <begin position="153"/>
        <end position="173"/>
    </location>
</feature>
<feature type="transmembrane region" description="Helical" evidence="1">
    <location>
        <begin position="22"/>
        <end position="40"/>
    </location>
</feature>
<dbReference type="CDD" id="cd21809">
    <property type="entry name" value="ABC-2_lan_permease-like"/>
    <property type="match status" value="1"/>
</dbReference>
<feature type="transmembrane region" description="Helical" evidence="1">
    <location>
        <begin position="113"/>
        <end position="138"/>
    </location>
</feature>
<sequence>MAFMECINSEILKHKRTLFKKLLFLFPIGEAFLVFLDIYIRKDYLIEVYSQRGLGKWDMIFLENYGTAGYAIFFTMFSIIIASIVFSIEDKNGGWKYSLTIPLSKEKLYISKYITSIIATFTVPVLNTLGLIIIGLIFGFEKEFDIVIPLKNIVFQWIALFGIISTQQFLSVINKNNIKSVSYGVLGTFLGVSIVKNSGLGYFIPYNYLFLAYYTDIEIKKLVLGSLISTAIFLTLGVVTFKRKDITN</sequence>
<organism evidence="2 3">
    <name type="scientific">Gottschalkia purinilytica</name>
    <name type="common">Clostridium purinilyticum</name>
    <dbReference type="NCBI Taxonomy" id="1503"/>
    <lineage>
        <taxon>Bacteria</taxon>
        <taxon>Bacillati</taxon>
        <taxon>Bacillota</taxon>
        <taxon>Tissierellia</taxon>
        <taxon>Tissierellales</taxon>
        <taxon>Gottschalkiaceae</taxon>
        <taxon>Gottschalkia</taxon>
    </lineage>
</organism>
<feature type="transmembrane region" description="Helical" evidence="1">
    <location>
        <begin position="68"/>
        <end position="88"/>
    </location>
</feature>
<dbReference type="PANTHER" id="PTHR37305:SF1">
    <property type="entry name" value="MEMBRANE PROTEIN"/>
    <property type="match status" value="1"/>
</dbReference>